<reference evidence="3" key="1">
    <citation type="submission" date="2018-02" db="EMBL/GenBank/DDBJ databases">
        <authorList>
            <person name="Vasarhelyi B.M."/>
            <person name="Deshmukh S."/>
            <person name="Balint B."/>
            <person name="Kukolya J."/>
        </authorList>
    </citation>
    <scope>NUCLEOTIDE SEQUENCE</scope>
    <source>
        <strain evidence="3">KB22</strain>
    </source>
</reference>
<sequence length="76" mass="8696">MKKYFVYIMLLTSIAFMASCITPHRGRPMPPGHEKKVKRAKSARPFAPGQKKKAKKGKNKHNKHSQVFVFPTRTNS</sequence>
<dbReference type="EMBL" id="PRDK01000006">
    <property type="protein sequence ID" value="MBE8714348.1"/>
    <property type="molecule type" value="Genomic_DNA"/>
</dbReference>
<evidence type="ECO:0000313" key="4">
    <source>
        <dbReference type="Proteomes" id="UP000616201"/>
    </source>
</evidence>
<evidence type="ECO:0000256" key="1">
    <source>
        <dbReference type="SAM" id="MobiDB-lite"/>
    </source>
</evidence>
<organism evidence="3 4">
    <name type="scientific">Sphingobacterium hungaricum</name>
    <dbReference type="NCBI Taxonomy" id="2082723"/>
    <lineage>
        <taxon>Bacteria</taxon>
        <taxon>Pseudomonadati</taxon>
        <taxon>Bacteroidota</taxon>
        <taxon>Sphingobacteriia</taxon>
        <taxon>Sphingobacteriales</taxon>
        <taxon>Sphingobacteriaceae</taxon>
        <taxon>Sphingobacterium</taxon>
    </lineage>
</organism>
<dbReference type="AlphaFoldDB" id="A0A928UYG7"/>
<feature type="signal peptide" evidence="2">
    <location>
        <begin position="1"/>
        <end position="18"/>
    </location>
</feature>
<evidence type="ECO:0008006" key="5">
    <source>
        <dbReference type="Google" id="ProtNLM"/>
    </source>
</evidence>
<evidence type="ECO:0000313" key="3">
    <source>
        <dbReference type="EMBL" id="MBE8714348.1"/>
    </source>
</evidence>
<dbReference type="Proteomes" id="UP000616201">
    <property type="component" value="Unassembled WGS sequence"/>
</dbReference>
<dbReference type="PROSITE" id="PS51257">
    <property type="entry name" value="PROKAR_LIPOPROTEIN"/>
    <property type="match status" value="1"/>
</dbReference>
<protein>
    <recommendedName>
        <fullName evidence="5">Quinol oxidase subunit 4</fullName>
    </recommendedName>
</protein>
<comment type="caution">
    <text evidence="3">The sequence shown here is derived from an EMBL/GenBank/DDBJ whole genome shotgun (WGS) entry which is preliminary data.</text>
</comment>
<accession>A0A928UYG7</accession>
<proteinExistence type="predicted"/>
<name>A0A928UYG7_9SPHI</name>
<keyword evidence="2" id="KW-0732">Signal</keyword>
<gene>
    <name evidence="3" type="ORF">C4F49_11700</name>
</gene>
<feature type="compositionally biased region" description="Basic residues" evidence="1">
    <location>
        <begin position="50"/>
        <end position="64"/>
    </location>
</feature>
<feature type="region of interest" description="Disordered" evidence="1">
    <location>
        <begin position="24"/>
        <end position="76"/>
    </location>
</feature>
<keyword evidence="4" id="KW-1185">Reference proteome</keyword>
<evidence type="ECO:0000256" key="2">
    <source>
        <dbReference type="SAM" id="SignalP"/>
    </source>
</evidence>
<dbReference type="RefSeq" id="WP_196936404.1">
    <property type="nucleotide sequence ID" value="NZ_MU158698.1"/>
</dbReference>
<feature type="chain" id="PRO_5036789311" description="Quinol oxidase subunit 4" evidence="2">
    <location>
        <begin position="19"/>
        <end position="76"/>
    </location>
</feature>